<dbReference type="RefSeq" id="WP_010932218.1">
    <property type="nucleotide sequence ID" value="NC_002932.3"/>
</dbReference>
<keyword evidence="4" id="KW-0808">Transferase</keyword>
<dbReference type="InterPro" id="IPR003594">
    <property type="entry name" value="HATPase_dom"/>
</dbReference>
<keyword evidence="5 10" id="KW-0418">Kinase</keyword>
<dbReference type="PROSITE" id="PS50109">
    <property type="entry name" value="HIS_KIN"/>
    <property type="match status" value="1"/>
</dbReference>
<dbReference type="InterPro" id="IPR035965">
    <property type="entry name" value="PAS-like_dom_sf"/>
</dbReference>
<dbReference type="Gene3D" id="3.30.450.20">
    <property type="entry name" value="PAS domain"/>
    <property type="match status" value="1"/>
</dbReference>
<dbReference type="PANTHER" id="PTHR43065:SF42">
    <property type="entry name" value="TWO-COMPONENT SENSOR PPRA"/>
    <property type="match status" value="1"/>
</dbReference>
<dbReference type="PRINTS" id="PR00344">
    <property type="entry name" value="BCTRLSENSOR"/>
</dbReference>
<dbReference type="Pfam" id="PF13185">
    <property type="entry name" value="GAF_2"/>
    <property type="match status" value="1"/>
</dbReference>
<dbReference type="SMART" id="SM00448">
    <property type="entry name" value="REC"/>
    <property type="match status" value="1"/>
</dbReference>
<dbReference type="EC" id="2.7.13.3" evidence="2"/>
<dbReference type="CDD" id="cd00082">
    <property type="entry name" value="HisKA"/>
    <property type="match status" value="1"/>
</dbReference>
<dbReference type="InterPro" id="IPR004358">
    <property type="entry name" value="Sig_transdc_His_kin-like_C"/>
</dbReference>
<dbReference type="SUPFAM" id="SSF47384">
    <property type="entry name" value="Homodimeric domain of signal transducing histidine kinase"/>
    <property type="match status" value="1"/>
</dbReference>
<evidence type="ECO:0000256" key="5">
    <source>
        <dbReference type="ARBA" id="ARBA00022777"/>
    </source>
</evidence>
<evidence type="ECO:0000256" key="1">
    <source>
        <dbReference type="ARBA" id="ARBA00000085"/>
    </source>
</evidence>
<dbReference type="OrthoDB" id="9783713at2"/>
<evidence type="ECO:0000256" key="6">
    <source>
        <dbReference type="PROSITE-ProRule" id="PRU00169"/>
    </source>
</evidence>
<accession>Q8KF01</accession>
<name>Q8KF01_CHLTE</name>
<gene>
    <name evidence="10" type="ordered locus">CT0531</name>
</gene>
<dbReference type="Proteomes" id="UP000001007">
    <property type="component" value="Chromosome"/>
</dbReference>
<evidence type="ECO:0000256" key="7">
    <source>
        <dbReference type="SAM" id="MobiDB-lite"/>
    </source>
</evidence>
<feature type="region of interest" description="Disordered" evidence="7">
    <location>
        <begin position="1"/>
        <end position="30"/>
    </location>
</feature>
<dbReference type="STRING" id="194439.CT0531"/>
<feature type="compositionally biased region" description="Basic and acidic residues" evidence="7">
    <location>
        <begin position="1"/>
        <end position="11"/>
    </location>
</feature>
<dbReference type="SUPFAM" id="SSF55785">
    <property type="entry name" value="PYP-like sensor domain (PAS domain)"/>
    <property type="match status" value="1"/>
</dbReference>
<dbReference type="HOGENOM" id="CLU_000445_114_51_10"/>
<dbReference type="KEGG" id="cte:CT0531"/>
<dbReference type="PANTHER" id="PTHR43065">
    <property type="entry name" value="SENSOR HISTIDINE KINASE"/>
    <property type="match status" value="1"/>
</dbReference>
<dbReference type="InterPro" id="IPR001789">
    <property type="entry name" value="Sig_transdc_resp-reg_receiver"/>
</dbReference>
<dbReference type="SUPFAM" id="SSF55781">
    <property type="entry name" value="GAF domain-like"/>
    <property type="match status" value="1"/>
</dbReference>
<dbReference type="SMART" id="SM00091">
    <property type="entry name" value="PAS"/>
    <property type="match status" value="1"/>
</dbReference>
<feature type="domain" description="Histidine kinase" evidence="8">
    <location>
        <begin position="332"/>
        <end position="556"/>
    </location>
</feature>
<dbReference type="Pfam" id="PF13188">
    <property type="entry name" value="PAS_8"/>
    <property type="match status" value="1"/>
</dbReference>
<dbReference type="InterPro" id="IPR005467">
    <property type="entry name" value="His_kinase_dom"/>
</dbReference>
<organism evidence="10 11">
    <name type="scientific">Chlorobaculum tepidum (strain ATCC 49652 / DSM 12025 / NBRC 103806 / TLS)</name>
    <name type="common">Chlorobium tepidum</name>
    <dbReference type="NCBI Taxonomy" id="194439"/>
    <lineage>
        <taxon>Bacteria</taxon>
        <taxon>Pseudomonadati</taxon>
        <taxon>Chlorobiota</taxon>
        <taxon>Chlorobiia</taxon>
        <taxon>Chlorobiales</taxon>
        <taxon>Chlorobiaceae</taxon>
        <taxon>Chlorobaculum</taxon>
    </lineage>
</organism>
<dbReference type="Pfam" id="PF02518">
    <property type="entry name" value="HATPase_c"/>
    <property type="match status" value="1"/>
</dbReference>
<dbReference type="SUPFAM" id="SSF52172">
    <property type="entry name" value="CheY-like"/>
    <property type="match status" value="1"/>
</dbReference>
<evidence type="ECO:0000313" key="10">
    <source>
        <dbReference type="EMBL" id="AAM71773.1"/>
    </source>
</evidence>
<dbReference type="EMBL" id="AE006470">
    <property type="protein sequence ID" value="AAM71773.1"/>
    <property type="molecule type" value="Genomic_DNA"/>
</dbReference>
<dbReference type="Pfam" id="PF00072">
    <property type="entry name" value="Response_reg"/>
    <property type="match status" value="1"/>
</dbReference>
<dbReference type="InterPro" id="IPR029016">
    <property type="entry name" value="GAF-like_dom_sf"/>
</dbReference>
<dbReference type="eggNOG" id="COG4191">
    <property type="taxonomic scope" value="Bacteria"/>
</dbReference>
<dbReference type="Gene3D" id="1.10.287.130">
    <property type="match status" value="1"/>
</dbReference>
<dbReference type="GO" id="GO:0000155">
    <property type="term" value="F:phosphorelay sensor kinase activity"/>
    <property type="evidence" value="ECO:0007669"/>
    <property type="project" value="InterPro"/>
</dbReference>
<evidence type="ECO:0000256" key="3">
    <source>
        <dbReference type="ARBA" id="ARBA00022553"/>
    </source>
</evidence>
<feature type="modified residue" description="4-aspartylphosphate" evidence="6">
    <location>
        <position position="629"/>
    </location>
</feature>
<evidence type="ECO:0000256" key="4">
    <source>
        <dbReference type="ARBA" id="ARBA00022679"/>
    </source>
</evidence>
<dbReference type="eggNOG" id="COG0745">
    <property type="taxonomic scope" value="Bacteria"/>
</dbReference>
<dbReference type="InterPro" id="IPR003661">
    <property type="entry name" value="HisK_dim/P_dom"/>
</dbReference>
<dbReference type="InterPro" id="IPR036097">
    <property type="entry name" value="HisK_dim/P_sf"/>
</dbReference>
<dbReference type="PROSITE" id="PS50110">
    <property type="entry name" value="RESPONSE_REGULATORY"/>
    <property type="match status" value="1"/>
</dbReference>
<dbReference type="Gene3D" id="3.30.450.40">
    <property type="match status" value="1"/>
</dbReference>
<dbReference type="SMART" id="SM00387">
    <property type="entry name" value="HATPase_c"/>
    <property type="match status" value="1"/>
</dbReference>
<reference evidence="10 11" key="1">
    <citation type="journal article" date="2002" name="Proc. Natl. Acad. Sci. U.S.A.">
        <title>The complete genome sequence of Chlorobium tepidum TLS, a photosynthetic, anaerobic, green-sulfur bacterium.</title>
        <authorList>
            <person name="Eisen J.A."/>
            <person name="Nelson K.E."/>
            <person name="Paulsen I.T."/>
            <person name="Heidelberg J.F."/>
            <person name="Wu M."/>
            <person name="Dodson R.J."/>
            <person name="Deboy R."/>
            <person name="Gwinn M.L."/>
            <person name="Nelson W.C."/>
            <person name="Haft D.H."/>
            <person name="Hickey E.K."/>
            <person name="Peterson J.D."/>
            <person name="Durkin A.S."/>
            <person name="Kolonay J.L."/>
            <person name="Yang F."/>
            <person name="Holt I."/>
            <person name="Umayam L.A."/>
            <person name="Mason T."/>
            <person name="Brenner M."/>
            <person name="Shea T.P."/>
            <person name="Parksey D."/>
            <person name="Nierman W.C."/>
            <person name="Feldblyum T.V."/>
            <person name="Hansen C.L."/>
            <person name="Craven M.B."/>
            <person name="Radune D."/>
            <person name="Vamathevan J."/>
            <person name="Khouri H."/>
            <person name="White O."/>
            <person name="Gruber T.M."/>
            <person name="Ketchum K.A."/>
            <person name="Venter J.C."/>
            <person name="Tettelin H."/>
            <person name="Bryant D.A."/>
            <person name="Fraser C.M."/>
        </authorList>
    </citation>
    <scope>NUCLEOTIDE SEQUENCE [LARGE SCALE GENOMIC DNA]</scope>
    <source>
        <strain evidence="11">ATCC 49652 / DSM 12025 / NBRC 103806 / TLS</strain>
    </source>
</reference>
<comment type="catalytic activity">
    <reaction evidence="1">
        <text>ATP + protein L-histidine = ADP + protein N-phospho-L-histidine.</text>
        <dbReference type="EC" id="2.7.13.3"/>
    </reaction>
</comment>
<dbReference type="AlphaFoldDB" id="Q8KF01"/>
<dbReference type="SMART" id="SM00388">
    <property type="entry name" value="HisKA"/>
    <property type="match status" value="1"/>
</dbReference>
<dbReference type="Pfam" id="PF00512">
    <property type="entry name" value="HisKA"/>
    <property type="match status" value="1"/>
</dbReference>
<dbReference type="InterPro" id="IPR011006">
    <property type="entry name" value="CheY-like_superfamily"/>
</dbReference>
<dbReference type="Gene3D" id="3.30.565.10">
    <property type="entry name" value="Histidine kinase-like ATPase, C-terminal domain"/>
    <property type="match status" value="1"/>
</dbReference>
<keyword evidence="11" id="KW-1185">Reference proteome</keyword>
<evidence type="ECO:0000313" key="11">
    <source>
        <dbReference type="Proteomes" id="UP000001007"/>
    </source>
</evidence>
<proteinExistence type="predicted"/>
<dbReference type="NCBIfam" id="TIGR00229">
    <property type="entry name" value="sensory_box"/>
    <property type="match status" value="1"/>
</dbReference>
<protein>
    <recommendedName>
        <fullName evidence="2">histidine kinase</fullName>
        <ecNumber evidence="2">2.7.13.3</ecNumber>
    </recommendedName>
</protein>
<dbReference type="InterPro" id="IPR003018">
    <property type="entry name" value="GAF"/>
</dbReference>
<evidence type="ECO:0000256" key="2">
    <source>
        <dbReference type="ARBA" id="ARBA00012438"/>
    </source>
</evidence>
<sequence length="710" mass="79025">MPDPSIDKRNEQQAPSPQPDGMPAVDTPQGNNFFKNIFENHAAVMMLIDAESGSIVDANQAAARFYGWPVSQLRSMKIDEINAPSWAHEHPWLKKLSEEKEDRFFSMHRKADGTLSFVELNFGTIPLENKTLILAIIQDNSERYNFAALTEFRHHLLEMADNASTEDLLTYTLDEAERLTGSTLGFFDLISDDQSIMRSACSSNAKKDNCGHARHPIVINFKAPADVLQKKRAIIHNDHATLRHCNSKSVSHKEAIRELIVPVIRNGKVMAILEVGNKPANYDQNDIQLLNELSGVAWDIIARKHAEDSAQKTMKAMQHTQNMDSIGRLAGGIAHDINNMLSTILGHTEIVIEELNDKSPYVENLLNIRDSTMRAAQLIQQLLAFARKQTILPKILELDTALQDEVPMLQKLIGEKIHLELRPGSHGAKILIDPSQFEQLLTSLCANAREASNGTGSVIIETSSIKVYPADCYANHPCQTPGNFAMISVIDNGCGIDKNVLPHIFEPFFTTKEVGNGSGMGLSTVYGIVTQNNGYLECESTPGKGSRFTIYLPLIEETTVPDRKRLRKDTTSNGDQLTILVIDDNEAILYIVKTALEKRGYRVLSTTSANEAINIVANSGKKIDLLLADVVMPEMNGKELSRKLRAISPHLKTIFMSGFPQEINLFDEEDTEHERYFISKPFKLAEFTATIKAILTESHGTQNPETETKS</sequence>
<dbReference type="InterPro" id="IPR036890">
    <property type="entry name" value="HATPase_C_sf"/>
</dbReference>
<feature type="domain" description="Response regulatory" evidence="9">
    <location>
        <begin position="578"/>
        <end position="695"/>
    </location>
</feature>
<dbReference type="InterPro" id="IPR000014">
    <property type="entry name" value="PAS"/>
</dbReference>
<dbReference type="SUPFAM" id="SSF55874">
    <property type="entry name" value="ATPase domain of HSP90 chaperone/DNA topoisomerase II/histidine kinase"/>
    <property type="match status" value="1"/>
</dbReference>
<dbReference type="Gene3D" id="3.40.50.2300">
    <property type="match status" value="1"/>
</dbReference>
<evidence type="ECO:0000259" key="8">
    <source>
        <dbReference type="PROSITE" id="PS50109"/>
    </source>
</evidence>
<keyword evidence="3 6" id="KW-0597">Phosphoprotein</keyword>
<evidence type="ECO:0000259" key="9">
    <source>
        <dbReference type="PROSITE" id="PS50110"/>
    </source>
</evidence>
<dbReference type="EnsemblBacteria" id="AAM71773">
    <property type="protein sequence ID" value="AAM71773"/>
    <property type="gene ID" value="CT0531"/>
</dbReference>